<reference evidence="1 2" key="1">
    <citation type="submission" date="2016-02" db="EMBL/GenBank/DDBJ databases">
        <title>Genome sequence of Halalkalicoccus paucihalophilus DSM 24557.</title>
        <authorList>
            <person name="Poehlein A."/>
            <person name="Daniel R."/>
        </authorList>
    </citation>
    <scope>NUCLEOTIDE SEQUENCE [LARGE SCALE GENOMIC DNA]</scope>
    <source>
        <strain evidence="1 2">DSM 24557</strain>
    </source>
</reference>
<dbReference type="PATRIC" id="fig|1008153.3.peg.3820"/>
<accession>A0A151AAB9</accession>
<protein>
    <submittedName>
        <fullName evidence="1">Uncharacterized protein</fullName>
    </submittedName>
</protein>
<name>A0A151AAB9_9EURY</name>
<organism evidence="1 2">
    <name type="scientific">Halalkalicoccus paucihalophilus</name>
    <dbReference type="NCBI Taxonomy" id="1008153"/>
    <lineage>
        <taxon>Archaea</taxon>
        <taxon>Methanobacteriati</taxon>
        <taxon>Methanobacteriota</taxon>
        <taxon>Stenosarchaea group</taxon>
        <taxon>Halobacteria</taxon>
        <taxon>Halobacteriales</taxon>
        <taxon>Halococcaceae</taxon>
        <taxon>Halalkalicoccus</taxon>
    </lineage>
</organism>
<keyword evidence="2" id="KW-1185">Reference proteome</keyword>
<comment type="caution">
    <text evidence="1">The sequence shown here is derived from an EMBL/GenBank/DDBJ whole genome shotgun (WGS) entry which is preliminary data.</text>
</comment>
<evidence type="ECO:0000313" key="1">
    <source>
        <dbReference type="EMBL" id="KYH24631.1"/>
    </source>
</evidence>
<sequence>MVIEFLPPSMGIVVDTPMSHKHKFTRESMVIGVNLSTLYVIGTTKNLNILK</sequence>
<evidence type="ECO:0000313" key="2">
    <source>
        <dbReference type="Proteomes" id="UP000075321"/>
    </source>
</evidence>
<dbReference type="Proteomes" id="UP000075321">
    <property type="component" value="Unassembled WGS sequence"/>
</dbReference>
<dbReference type="AlphaFoldDB" id="A0A151AAB9"/>
<proteinExistence type="predicted"/>
<dbReference type="EMBL" id="LTAZ01000013">
    <property type="protein sequence ID" value="KYH24631.1"/>
    <property type="molecule type" value="Genomic_DNA"/>
</dbReference>
<gene>
    <name evidence="1" type="ORF">HAPAU_36140</name>
</gene>